<accession>A0A5C6V5Y8</accession>
<dbReference type="Proteomes" id="UP000321776">
    <property type="component" value="Unassembled WGS sequence"/>
</dbReference>
<evidence type="ECO:0000313" key="1">
    <source>
        <dbReference type="EMBL" id="TXC79125.1"/>
    </source>
</evidence>
<dbReference type="AlphaFoldDB" id="A0A5C6V5Y8"/>
<dbReference type="EMBL" id="VOQS01000005">
    <property type="protein sequence ID" value="TXC79125.1"/>
    <property type="molecule type" value="Genomic_DNA"/>
</dbReference>
<comment type="caution">
    <text evidence="1">The sequence shown here is derived from an EMBL/GenBank/DDBJ whole genome shotgun (WGS) entry which is preliminary data.</text>
</comment>
<reference evidence="1 2" key="1">
    <citation type="journal article" date="2018" name="Int. J. Syst. Evol. Microbiol.">
        <title>Paraburkholderia azotifigens sp. nov., a nitrogen-fixing bacterium isolated from paddy soil.</title>
        <authorList>
            <person name="Choi G.M."/>
            <person name="Im W.T."/>
        </authorList>
    </citation>
    <scope>NUCLEOTIDE SEQUENCE [LARGE SCALE GENOMIC DNA]</scope>
    <source>
        <strain evidence="1 2">NF 2-5-3</strain>
    </source>
</reference>
<organism evidence="1 2">
    <name type="scientific">Paraburkholderia azotifigens</name>
    <dbReference type="NCBI Taxonomy" id="2057004"/>
    <lineage>
        <taxon>Bacteria</taxon>
        <taxon>Pseudomonadati</taxon>
        <taxon>Pseudomonadota</taxon>
        <taxon>Betaproteobacteria</taxon>
        <taxon>Burkholderiales</taxon>
        <taxon>Burkholderiaceae</taxon>
        <taxon>Paraburkholderia</taxon>
    </lineage>
</organism>
<proteinExistence type="predicted"/>
<evidence type="ECO:0008006" key="3">
    <source>
        <dbReference type="Google" id="ProtNLM"/>
    </source>
</evidence>
<gene>
    <name evidence="1" type="ORF">FRZ40_32425</name>
</gene>
<name>A0A5C6V5Y8_9BURK</name>
<sequence>MQEARHPFTGKPITAEQYFLEFGRPVASSSAVDNRPRAKCPFCPQRMSVVGAAKGGHFAHLPKSLWCPSKEKTAEPYLKLTPTEPDDEAAARLKADFRETWPLHYARLEEIAPGFSHREFIVLLSRANQLNIWAYKDLQLQHLPYILPLLADFSPATGRQLRNDANANVPVRRLWLRFMYSSEVRRAEDLWIHPSGKVEFFRVSYRPPARSAPRPKDILKSVEIERTDAFLSATPRLLPGFVIAEIEKWLDLHMD</sequence>
<protein>
    <recommendedName>
        <fullName evidence="3">Competence protein CoiA</fullName>
    </recommendedName>
</protein>
<evidence type="ECO:0000313" key="2">
    <source>
        <dbReference type="Proteomes" id="UP000321776"/>
    </source>
</evidence>
<dbReference type="RefSeq" id="WP_147236943.1">
    <property type="nucleotide sequence ID" value="NZ_VOQS01000005.1"/>
</dbReference>